<gene>
    <name evidence="2" type="ORF">EI998_07630</name>
</gene>
<protein>
    <submittedName>
        <fullName evidence="2">XRE family transcriptional regulator</fullName>
    </submittedName>
</protein>
<dbReference type="Pfam" id="PF01381">
    <property type="entry name" value="HTH_3"/>
    <property type="match status" value="1"/>
</dbReference>
<dbReference type="InterPro" id="IPR001387">
    <property type="entry name" value="Cro/C1-type_HTH"/>
</dbReference>
<dbReference type="InterPro" id="IPR053163">
    <property type="entry name" value="HTH-type_regulator_Rgg"/>
</dbReference>
<comment type="caution">
    <text evidence="2">The sequence shown here is derived from an EMBL/GenBank/DDBJ whole genome shotgun (WGS) entry which is preliminary data.</text>
</comment>
<dbReference type="SUPFAM" id="SSF47413">
    <property type="entry name" value="lambda repressor-like DNA-binding domains"/>
    <property type="match status" value="1"/>
</dbReference>
<dbReference type="CDD" id="cd00093">
    <property type="entry name" value="HTH_XRE"/>
    <property type="match status" value="1"/>
</dbReference>
<name>A0A3R8T7Z9_STRSU</name>
<evidence type="ECO:0000259" key="1">
    <source>
        <dbReference type="PROSITE" id="PS50943"/>
    </source>
</evidence>
<feature type="domain" description="HTH cro/C1-type" evidence="1">
    <location>
        <begin position="9"/>
        <end position="62"/>
    </location>
</feature>
<sequence length="290" mass="34263">MGTLLATRIKSRRKELKLSQKELAEGICKQGQISRLENGEYTPGSELLHQLAKKLNVSMDYFFDEQILNESTELIEFKKIAKTFITQRNYDSLKYIYDLEKEKSHRLSLSDKIYLEWIASLVDFYVRDRREGAIERLEKALKSTHKTDINYLQISNTLFNFYHDTDNLARFDMMKEELASHLQQLTLNTIEELELSVKFNYNLGRYFWLQNNMEAAIKQVTATIKLCQEYRTTYLLADSFLLLGNLSQNFSERTTVKTYFETAHFLYKQIEDNKEKALALEHYISDKFNN</sequence>
<dbReference type="InterPro" id="IPR011990">
    <property type="entry name" value="TPR-like_helical_dom_sf"/>
</dbReference>
<dbReference type="Gene3D" id="1.25.40.10">
    <property type="entry name" value="Tetratricopeptide repeat domain"/>
    <property type="match status" value="1"/>
</dbReference>
<proteinExistence type="predicted"/>
<accession>A0A3R8T7Z9</accession>
<evidence type="ECO:0000313" key="2">
    <source>
        <dbReference type="EMBL" id="RRR51884.1"/>
    </source>
</evidence>
<dbReference type="SMART" id="SM00530">
    <property type="entry name" value="HTH_XRE"/>
    <property type="match status" value="1"/>
</dbReference>
<evidence type="ECO:0000313" key="3">
    <source>
        <dbReference type="Proteomes" id="UP000274117"/>
    </source>
</evidence>
<dbReference type="PROSITE" id="PS50943">
    <property type="entry name" value="HTH_CROC1"/>
    <property type="match status" value="1"/>
</dbReference>
<organism evidence="2 3">
    <name type="scientific">Streptococcus suis</name>
    <dbReference type="NCBI Taxonomy" id="1307"/>
    <lineage>
        <taxon>Bacteria</taxon>
        <taxon>Bacillati</taxon>
        <taxon>Bacillota</taxon>
        <taxon>Bacilli</taxon>
        <taxon>Lactobacillales</taxon>
        <taxon>Streptococcaceae</taxon>
        <taxon>Streptococcus</taxon>
    </lineage>
</organism>
<dbReference type="PANTHER" id="PTHR37038:SF14">
    <property type="entry name" value="TRANSCRIPTIONAL ACTIVATOR"/>
    <property type="match status" value="1"/>
</dbReference>
<reference evidence="2 3" key="2">
    <citation type="submission" date="2018-12" db="EMBL/GenBank/DDBJ databases">
        <title>Whole-genome sequences of fifteen clinical Streptococcus suis strains isolated from pigs between 2006 and 2018.</title>
        <authorList>
            <person name="Stevens M.J.A."/>
            <person name="Cernela N."/>
            <person name="Spoerry Serrano N."/>
            <person name="Schmitt S."/>
            <person name="Schrenzel J."/>
            <person name="Stephan R."/>
        </authorList>
    </citation>
    <scope>NUCLEOTIDE SEQUENCE [LARGE SCALE GENOMIC DNA]</scope>
    <source>
        <strain evidence="2 3">PP422</strain>
    </source>
</reference>
<dbReference type="AlphaFoldDB" id="A0A3R8T7Z9"/>
<reference evidence="2 3" key="1">
    <citation type="submission" date="2018-11" db="EMBL/GenBank/DDBJ databases">
        <authorList>
            <person name="Stevens M.J."/>
            <person name="Cernela N."/>
            <person name="Spoerry Serrano N."/>
            <person name="Schmitt S."/>
            <person name="Schrenzel J."/>
            <person name="Stephan R."/>
        </authorList>
    </citation>
    <scope>NUCLEOTIDE SEQUENCE [LARGE SCALE GENOMIC DNA]</scope>
    <source>
        <strain evidence="2 3">PP422</strain>
    </source>
</reference>
<dbReference type="PANTHER" id="PTHR37038">
    <property type="entry name" value="TRANSCRIPTIONAL REGULATOR-RELATED"/>
    <property type="match status" value="1"/>
</dbReference>
<dbReference type="GO" id="GO:0003677">
    <property type="term" value="F:DNA binding"/>
    <property type="evidence" value="ECO:0007669"/>
    <property type="project" value="InterPro"/>
</dbReference>
<dbReference type="InterPro" id="IPR010982">
    <property type="entry name" value="Lambda_DNA-bd_dom_sf"/>
</dbReference>
<dbReference type="Proteomes" id="UP000274117">
    <property type="component" value="Unassembled WGS sequence"/>
</dbReference>
<dbReference type="EMBL" id="RSDO01000013">
    <property type="protein sequence ID" value="RRR51884.1"/>
    <property type="molecule type" value="Genomic_DNA"/>
</dbReference>